<evidence type="ECO:0000313" key="15">
    <source>
        <dbReference type="Proteomes" id="UP000790347"/>
    </source>
</evidence>
<evidence type="ECO:0000313" key="14">
    <source>
        <dbReference type="EMBL" id="KAH9529114.1"/>
    </source>
</evidence>
<dbReference type="PANTHER" id="PTHR12247">
    <property type="entry name" value="POLYCOMB GROUP PROTEIN"/>
    <property type="match status" value="1"/>
</dbReference>
<feature type="compositionally biased region" description="Low complexity" evidence="12">
    <location>
        <begin position="1568"/>
        <end position="1577"/>
    </location>
</feature>
<feature type="region of interest" description="Disordered" evidence="12">
    <location>
        <begin position="842"/>
        <end position="885"/>
    </location>
</feature>
<evidence type="ECO:0000256" key="8">
    <source>
        <dbReference type="ARBA" id="ARBA00023163"/>
    </source>
</evidence>
<evidence type="ECO:0000256" key="5">
    <source>
        <dbReference type="ARBA" id="ARBA00022833"/>
    </source>
</evidence>
<evidence type="ECO:0000256" key="10">
    <source>
        <dbReference type="PROSITE-ProRule" id="PRU00367"/>
    </source>
</evidence>
<keyword evidence="5" id="KW-0862">Zinc</keyword>
<dbReference type="CDD" id="cd20100">
    <property type="entry name" value="MBT_dSfmbt-like_rpt4"/>
    <property type="match status" value="1"/>
</dbReference>
<dbReference type="GO" id="GO:0006325">
    <property type="term" value="P:chromatin organization"/>
    <property type="evidence" value="ECO:0007669"/>
    <property type="project" value="UniProtKB-KW"/>
</dbReference>
<feature type="domain" description="FCS-type" evidence="13">
    <location>
        <begin position="250"/>
        <end position="285"/>
    </location>
</feature>
<evidence type="ECO:0000259" key="13">
    <source>
        <dbReference type="PROSITE" id="PS51024"/>
    </source>
</evidence>
<dbReference type="Proteomes" id="UP000790347">
    <property type="component" value="Unassembled WGS sequence"/>
</dbReference>
<keyword evidence="9" id="KW-0539">Nucleus</keyword>
<evidence type="ECO:0000256" key="3">
    <source>
        <dbReference type="ARBA" id="ARBA00022737"/>
    </source>
</evidence>
<feature type="compositionally biased region" description="Low complexity" evidence="12">
    <location>
        <begin position="543"/>
        <end position="583"/>
    </location>
</feature>
<reference evidence="14" key="1">
    <citation type="submission" date="2013-05" db="EMBL/GenBank/DDBJ databases">
        <authorList>
            <person name="Yim A.K.Y."/>
            <person name="Chan T.F."/>
            <person name="Ji K.M."/>
            <person name="Liu X.Y."/>
            <person name="Zhou J.W."/>
            <person name="Li R.Q."/>
            <person name="Yang K.Y."/>
            <person name="Li J."/>
            <person name="Li M."/>
            <person name="Law P.T.W."/>
            <person name="Wu Y.L."/>
            <person name="Cai Z.L."/>
            <person name="Qin H."/>
            <person name="Bao Y."/>
            <person name="Leung R.K.K."/>
            <person name="Ng P.K.S."/>
            <person name="Zou J."/>
            <person name="Zhong X.J."/>
            <person name="Ran P.X."/>
            <person name="Zhong N.S."/>
            <person name="Liu Z.G."/>
            <person name="Tsui S.K.W."/>
        </authorList>
    </citation>
    <scope>NUCLEOTIDE SEQUENCE</scope>
    <source>
        <strain evidence="14">Derf</strain>
        <tissue evidence="14">Whole organism</tissue>
    </source>
</reference>
<dbReference type="InterPro" id="IPR004092">
    <property type="entry name" value="Mbt"/>
</dbReference>
<feature type="compositionally biased region" description="Polar residues" evidence="12">
    <location>
        <begin position="1585"/>
        <end position="1604"/>
    </location>
</feature>
<feature type="compositionally biased region" description="Low complexity" evidence="12">
    <location>
        <begin position="598"/>
        <end position="610"/>
    </location>
</feature>
<dbReference type="PROSITE" id="PS51024">
    <property type="entry name" value="ZF_FCS"/>
    <property type="match status" value="1"/>
</dbReference>
<dbReference type="GO" id="GO:0003682">
    <property type="term" value="F:chromatin binding"/>
    <property type="evidence" value="ECO:0007669"/>
    <property type="project" value="TreeGrafter"/>
</dbReference>
<dbReference type="CDD" id="cd20098">
    <property type="entry name" value="MBT_dSfmbt-like_rpt2"/>
    <property type="match status" value="1"/>
</dbReference>
<comment type="subcellular location">
    <subcellularLocation>
        <location evidence="1">Nucleus</location>
    </subcellularLocation>
</comment>
<feature type="compositionally biased region" description="Polar residues" evidence="12">
    <location>
        <begin position="1065"/>
        <end position="1076"/>
    </location>
</feature>
<dbReference type="Gene3D" id="3.30.60.160">
    <property type="match status" value="1"/>
</dbReference>
<feature type="compositionally biased region" description="Low complexity" evidence="12">
    <location>
        <begin position="783"/>
        <end position="803"/>
    </location>
</feature>
<feature type="region of interest" description="Disordered" evidence="12">
    <location>
        <begin position="1"/>
        <end position="35"/>
    </location>
</feature>
<dbReference type="InterPro" id="IPR038603">
    <property type="entry name" value="Znf_FCS_sf"/>
</dbReference>
<feature type="region of interest" description="Disordered" evidence="12">
    <location>
        <begin position="1550"/>
        <end position="1604"/>
    </location>
</feature>
<protein>
    <submittedName>
        <fullName evidence="14">MBT domain-containing protein 1</fullName>
    </submittedName>
</protein>
<feature type="compositionally biased region" description="Low complexity" evidence="12">
    <location>
        <begin position="876"/>
        <end position="885"/>
    </location>
</feature>
<feature type="region of interest" description="Disordered" evidence="12">
    <location>
        <begin position="598"/>
        <end position="637"/>
    </location>
</feature>
<dbReference type="SUPFAM" id="SSF47769">
    <property type="entry name" value="SAM/Pointed domain"/>
    <property type="match status" value="1"/>
</dbReference>
<organism evidence="14 15">
    <name type="scientific">Dermatophagoides farinae</name>
    <name type="common">American house dust mite</name>
    <dbReference type="NCBI Taxonomy" id="6954"/>
    <lineage>
        <taxon>Eukaryota</taxon>
        <taxon>Metazoa</taxon>
        <taxon>Ecdysozoa</taxon>
        <taxon>Arthropoda</taxon>
        <taxon>Chelicerata</taxon>
        <taxon>Arachnida</taxon>
        <taxon>Acari</taxon>
        <taxon>Acariformes</taxon>
        <taxon>Sarcoptiformes</taxon>
        <taxon>Astigmata</taxon>
        <taxon>Psoroptidia</taxon>
        <taxon>Analgoidea</taxon>
        <taxon>Pyroglyphidae</taxon>
        <taxon>Dermatophagoidinae</taxon>
        <taxon>Dermatophagoides</taxon>
    </lineage>
</organism>
<evidence type="ECO:0000256" key="9">
    <source>
        <dbReference type="ARBA" id="ARBA00023242"/>
    </source>
</evidence>
<dbReference type="PANTHER" id="PTHR12247:SF104">
    <property type="entry name" value="POLYCOMB PROTEIN SFMBT"/>
    <property type="match status" value="1"/>
</dbReference>
<evidence type="ECO:0000256" key="1">
    <source>
        <dbReference type="ARBA" id="ARBA00004123"/>
    </source>
</evidence>
<dbReference type="SUPFAM" id="SSF63748">
    <property type="entry name" value="Tudor/PWWP/MBT"/>
    <property type="match status" value="4"/>
</dbReference>
<feature type="region of interest" description="Disordered" evidence="12">
    <location>
        <begin position="515"/>
        <end position="583"/>
    </location>
</feature>
<evidence type="ECO:0000256" key="12">
    <source>
        <dbReference type="SAM" id="MobiDB-lite"/>
    </source>
</evidence>
<feature type="compositionally biased region" description="Low complexity" evidence="12">
    <location>
        <begin position="1862"/>
        <end position="1878"/>
    </location>
</feature>
<feature type="repeat" description="MBT" evidence="11">
    <location>
        <begin position="1026"/>
        <end position="1169"/>
    </location>
</feature>
<feature type="compositionally biased region" description="Polar residues" evidence="12">
    <location>
        <begin position="901"/>
        <end position="915"/>
    </location>
</feature>
<dbReference type="InterPro" id="IPR050548">
    <property type="entry name" value="PcG_chromatin_remod_factors"/>
</dbReference>
<feature type="repeat" description="MBT" evidence="11">
    <location>
        <begin position="1181"/>
        <end position="1282"/>
    </location>
</feature>
<feature type="compositionally biased region" description="Polar residues" evidence="12">
    <location>
        <begin position="842"/>
        <end position="869"/>
    </location>
</feature>
<dbReference type="GO" id="GO:0008270">
    <property type="term" value="F:zinc ion binding"/>
    <property type="evidence" value="ECO:0007669"/>
    <property type="project" value="UniProtKB-KW"/>
</dbReference>
<keyword evidence="6" id="KW-0156">Chromatin regulator</keyword>
<feature type="region of interest" description="Disordered" evidence="12">
    <location>
        <begin position="1854"/>
        <end position="1878"/>
    </location>
</feature>
<dbReference type="Gene3D" id="2.30.30.140">
    <property type="match status" value="4"/>
</dbReference>
<sequence>MSQINRPSSAIQVDNDNSSENCTQSTSTVSDDNNNCGNIQQTSTANVVLQITQQQPQSIRTSASNGIHRTIVSSSSSPTTIHRNQPQSRIQYLEIPAENFRITTTGSHLQSIGDSTTTTTTIGGSNIQQKFIKINPGYRIVKQHQLAVSSSTSSSSSMPTTVNLIPVSTITTSASAVHLNQPFELSSLISSASKQLSTSSSSTSETTIASSTPSSISVAISSAGSTTSSSSTLTGSISNNTTTRLISRLPIADEGIGVCKRCRHVALRDTFYGKGKQYCSPQCVRGIPQVISGNHHPHQPKTTLKIIKMLSTATTATTNSSSGIGIVDGSEQQPQQVVMLGTPISASSSGTQNLKGLTSIQIPTQQSSSDSNKSPIIAVTSTVNEQDTSSSTPSSNMKPRTLFIRQGTQLSQMNRSGHPTLINQHKYVTTQQQQNSIQIDPSNISIATNPSSTLIQHQQQGSSGIPTSTKSVKRNYSKIVTVSSSGQQTTQTTTTGGQIQLPSNGTLLAVQLNPNFTSSNSQSQTTQVLQVPHQPMAKRIKRNSGQQQHSQQQNGQQLQSINSTTKRSRSKSSSSTILSTSTATTQSFLSMDSSNSSIISQSTLDSSDSSPMIATTPTSTSLITAEQTQNKSTPSSLITTSISSTSSNSILINQLKKPVVLVHNGSCVSNNPSATTQSPALASTSTQSIQTNSSGQLFVQLASISSSGLSSNSSATSPIQIQSQLRTATTLPTTISNQQLQQFLQQNNLRIQHQQVAGLHPGSTTQFIPIRNATATAALAAVNQNNSSQPQQQHQQQPLGQSSDLSRGSANLIQLQTPSQIQVQNTQNNSSAASTVLQSNNLGNLASNNIPKQTSTLEIRTEPASTSTRPIPPVQLQPQQKQNSQQINNVIPILSRHSIASSTTNQQVPKSNSALTLPPAPPPESKPVSRLEQIKALDEAIESTMQSLPAHLFQRQSGIGNQNIIVTNYVHTTLNSTSQSNHLPTQHQSLHQQNTHYPPIWWLIFEKYGFDRCVPVWAFPNTPLNHEWAQMFGFSYPSCGGEQQPKDIYVELGLSDLDLNGNQPQSNGLISGLNQTPGTPPNKSKSNNNKTSTFDFATPQLNNNNNTTMDENKFWIAKIVGHSGYYLRLRFLGLEHLSTTKHDFWVNIRIRNLYPIGYAQQNNYEYRAPFDVCDLNSNYATDVRRFFSSTNNASIESDLYTCFLQRIETKLKPGLKVEAIDKTRLCCFRVATIQQVIGQRCFLRYDGEAPNDYNPGWWTHIHSEQIRPVGWSQLVGHKLFSSQDYATKSLRLGIRNICHNIESNQNLQDWNKLGVLKKFEYINEETMFREGMKLEAVNPMDLSQICVSTVRKVLRYNFLVLSIDEANQDAHSSLHRLQTSPVRSASPTVLFGTQSLASTSLELEDKMFCIHASSPYILPAGFCKMFNISLQTPTGYKRDFDWVEYCQHTNSLMAPTDLFSYKQFITDDLENDLHTICPSQSFEEGMLLEAVDMLEPNLICLAVIKRRCGRLLLLHFIGWADNFDQWCDCCSPNIFPVGYCDLVEYPLQGPPSQQNSTNGGGSKKKRQNNQAYNGNFNNRRRNSKKSLMTTSPLQSPLSKYSHRQPSLESIVNDNSIQSSSYDSVTKNVKDDCKVFVNEDFDESSLNRNANLISSSSNLSDFEDSVNEEETDIWTQIADRQRSELCNFLSWTEEITNGVIHLGSHFRFKDPLLKQKLLRMKLENDRYSLDIQWNSTESHNQLYYNEDDDDSKRVQVFDSYHYFDPEDVYNGPDGTQDLRMLPHWSPKQVSKFLYRNGFADLCDSILVHRIDGKKLLSLSKFQSLQLALTSSVTNRLLAFIDCIRKRLMAIHHQYGSPNQHANSTSSTTAITASSSSYYR</sequence>
<feature type="region of interest" description="Disordered" evidence="12">
    <location>
        <begin position="381"/>
        <end position="400"/>
    </location>
</feature>
<accession>A0A922ICT3</accession>
<gene>
    <name evidence="14" type="primary">MBTD1_3</name>
    <name evidence="14" type="ORF">DERF_003018</name>
</gene>
<evidence type="ECO:0000256" key="7">
    <source>
        <dbReference type="ARBA" id="ARBA00023015"/>
    </source>
</evidence>
<feature type="region of interest" description="Disordered" evidence="12">
    <location>
        <begin position="1065"/>
        <end position="1102"/>
    </location>
</feature>
<dbReference type="InterPro" id="IPR013761">
    <property type="entry name" value="SAM/pointed_sf"/>
</dbReference>
<dbReference type="GO" id="GO:0042393">
    <property type="term" value="F:histone binding"/>
    <property type="evidence" value="ECO:0007669"/>
    <property type="project" value="TreeGrafter"/>
</dbReference>
<proteinExistence type="predicted"/>
<keyword evidence="2" id="KW-0479">Metal-binding</keyword>
<dbReference type="PROSITE" id="PS51079">
    <property type="entry name" value="MBT"/>
    <property type="match status" value="3"/>
</dbReference>
<reference evidence="14" key="2">
    <citation type="journal article" date="2022" name="Res Sq">
        <title>Comparative Genomics Reveals Insights into the Divergent Evolution of Astigmatic Mites and Household Pest Adaptations.</title>
        <authorList>
            <person name="Xiong Q."/>
            <person name="Wan A.T.-Y."/>
            <person name="Liu X.-Y."/>
            <person name="Fung C.S.-H."/>
            <person name="Xiao X."/>
            <person name="Malainual N."/>
            <person name="Hou J."/>
            <person name="Wang L."/>
            <person name="Wang M."/>
            <person name="Yang K."/>
            <person name="Cui Y."/>
            <person name="Leung E."/>
            <person name="Nong W."/>
            <person name="Shin S.-K."/>
            <person name="Au S."/>
            <person name="Jeong K.Y."/>
            <person name="Chew F.T."/>
            <person name="Hui J."/>
            <person name="Leung T.F."/>
            <person name="Tungtrongchitr A."/>
            <person name="Zhong N."/>
            <person name="Liu Z."/>
            <person name="Tsui S."/>
        </authorList>
    </citation>
    <scope>NUCLEOTIDE SEQUENCE</scope>
    <source>
        <strain evidence="14">Derf</strain>
        <tissue evidence="14">Whole organism</tissue>
    </source>
</reference>
<dbReference type="SMART" id="SM00561">
    <property type="entry name" value="MBT"/>
    <property type="match status" value="4"/>
</dbReference>
<dbReference type="Gene3D" id="1.10.150.50">
    <property type="entry name" value="Transcription Factor, Ets-1"/>
    <property type="match status" value="1"/>
</dbReference>
<feature type="repeat" description="MBT" evidence="11">
    <location>
        <begin position="1440"/>
        <end position="1550"/>
    </location>
</feature>
<keyword evidence="15" id="KW-1185">Reference proteome</keyword>
<keyword evidence="4 10" id="KW-0863">Zinc-finger</keyword>
<feature type="region of interest" description="Disordered" evidence="12">
    <location>
        <begin position="783"/>
        <end position="805"/>
    </location>
</feature>
<feature type="compositionally biased region" description="Low complexity" evidence="12">
    <location>
        <begin position="517"/>
        <end position="527"/>
    </location>
</feature>
<keyword evidence="3" id="KW-0677">Repeat</keyword>
<name>A0A922ICT3_DERFA</name>
<dbReference type="CDD" id="cd20099">
    <property type="entry name" value="MBT_dSfmbt-like_rpt3"/>
    <property type="match status" value="1"/>
</dbReference>
<comment type="caution">
    <text evidence="14">The sequence shown here is derived from an EMBL/GenBank/DDBJ whole genome shotgun (WGS) entry which is preliminary data.</text>
</comment>
<dbReference type="GO" id="GO:0045892">
    <property type="term" value="P:negative regulation of DNA-templated transcription"/>
    <property type="evidence" value="ECO:0007669"/>
    <property type="project" value="TreeGrafter"/>
</dbReference>
<dbReference type="GO" id="GO:0005634">
    <property type="term" value="C:nucleus"/>
    <property type="evidence" value="ECO:0007669"/>
    <property type="project" value="UniProtKB-SubCell"/>
</dbReference>
<feature type="compositionally biased region" description="Low complexity" evidence="12">
    <location>
        <begin position="1081"/>
        <end position="1093"/>
    </location>
</feature>
<dbReference type="Pfam" id="PF02820">
    <property type="entry name" value="MBT"/>
    <property type="match status" value="4"/>
</dbReference>
<keyword evidence="8" id="KW-0804">Transcription</keyword>
<keyword evidence="7" id="KW-0805">Transcription regulation</keyword>
<evidence type="ECO:0000256" key="2">
    <source>
        <dbReference type="ARBA" id="ARBA00022723"/>
    </source>
</evidence>
<feature type="region of interest" description="Disordered" evidence="12">
    <location>
        <begin position="901"/>
        <end position="929"/>
    </location>
</feature>
<feature type="compositionally biased region" description="Polar residues" evidence="12">
    <location>
        <begin position="612"/>
        <end position="631"/>
    </location>
</feature>
<evidence type="ECO:0000256" key="11">
    <source>
        <dbReference type="PROSITE-ProRule" id="PRU00459"/>
    </source>
</evidence>
<feature type="compositionally biased region" description="Polar residues" evidence="12">
    <location>
        <begin position="381"/>
        <end position="398"/>
    </location>
</feature>
<evidence type="ECO:0000256" key="4">
    <source>
        <dbReference type="ARBA" id="ARBA00022771"/>
    </source>
</evidence>
<evidence type="ECO:0000256" key="6">
    <source>
        <dbReference type="ARBA" id="ARBA00022853"/>
    </source>
</evidence>
<dbReference type="EMBL" id="ASGP02000001">
    <property type="protein sequence ID" value="KAH9529114.1"/>
    <property type="molecule type" value="Genomic_DNA"/>
</dbReference>
<dbReference type="InterPro" id="IPR012313">
    <property type="entry name" value="Znf_FCS"/>
</dbReference>